<name>A0A165ECM6_9APHY</name>
<dbReference type="InParanoid" id="A0A165ECM6"/>
<sequence length="81" mass="9245">RMTCDLNTLWQQFRRGARDASLTAHAILLVEARYFDDEKEKAIAHVEEKDRKGKENIAPGHSNSKRKANESASGMQHVKRP</sequence>
<evidence type="ECO:0000256" key="1">
    <source>
        <dbReference type="SAM" id="MobiDB-lite"/>
    </source>
</evidence>
<dbReference type="GeneID" id="63821428"/>
<dbReference type="EMBL" id="KV427623">
    <property type="protein sequence ID" value="KZT06737.1"/>
    <property type="molecule type" value="Genomic_DNA"/>
</dbReference>
<reference evidence="2 3" key="1">
    <citation type="journal article" date="2016" name="Mol. Biol. Evol.">
        <title>Comparative Genomics of Early-Diverging Mushroom-Forming Fungi Provides Insights into the Origins of Lignocellulose Decay Capabilities.</title>
        <authorList>
            <person name="Nagy L.G."/>
            <person name="Riley R."/>
            <person name="Tritt A."/>
            <person name="Adam C."/>
            <person name="Daum C."/>
            <person name="Floudas D."/>
            <person name="Sun H."/>
            <person name="Yadav J.S."/>
            <person name="Pangilinan J."/>
            <person name="Larsson K.H."/>
            <person name="Matsuura K."/>
            <person name="Barry K."/>
            <person name="Labutti K."/>
            <person name="Kuo R."/>
            <person name="Ohm R.A."/>
            <person name="Bhattacharya S.S."/>
            <person name="Shirouzu T."/>
            <person name="Yoshinaga Y."/>
            <person name="Martin F.M."/>
            <person name="Grigoriev I.V."/>
            <person name="Hibbett D.S."/>
        </authorList>
    </citation>
    <scope>NUCLEOTIDE SEQUENCE [LARGE SCALE GENOMIC DNA]</scope>
    <source>
        <strain evidence="2 3">93-53</strain>
    </source>
</reference>
<dbReference type="AlphaFoldDB" id="A0A165ECM6"/>
<evidence type="ECO:0000313" key="3">
    <source>
        <dbReference type="Proteomes" id="UP000076871"/>
    </source>
</evidence>
<evidence type="ECO:0000313" key="2">
    <source>
        <dbReference type="EMBL" id="KZT06737.1"/>
    </source>
</evidence>
<organism evidence="2 3">
    <name type="scientific">Laetiporus sulphureus 93-53</name>
    <dbReference type="NCBI Taxonomy" id="1314785"/>
    <lineage>
        <taxon>Eukaryota</taxon>
        <taxon>Fungi</taxon>
        <taxon>Dikarya</taxon>
        <taxon>Basidiomycota</taxon>
        <taxon>Agaricomycotina</taxon>
        <taxon>Agaricomycetes</taxon>
        <taxon>Polyporales</taxon>
        <taxon>Laetiporus</taxon>
    </lineage>
</organism>
<dbReference type="Proteomes" id="UP000076871">
    <property type="component" value="Unassembled WGS sequence"/>
</dbReference>
<proteinExistence type="predicted"/>
<feature type="compositionally biased region" description="Basic and acidic residues" evidence="1">
    <location>
        <begin position="45"/>
        <end position="55"/>
    </location>
</feature>
<protein>
    <submittedName>
        <fullName evidence="2">Uncharacterized protein</fullName>
    </submittedName>
</protein>
<gene>
    <name evidence="2" type="ORF">LAESUDRAFT_653165</name>
</gene>
<feature type="non-terminal residue" evidence="2">
    <location>
        <position position="1"/>
    </location>
</feature>
<feature type="region of interest" description="Disordered" evidence="1">
    <location>
        <begin position="45"/>
        <end position="81"/>
    </location>
</feature>
<dbReference type="RefSeq" id="XP_040764477.1">
    <property type="nucleotide sequence ID" value="XM_040904398.1"/>
</dbReference>
<accession>A0A165ECM6</accession>
<keyword evidence="3" id="KW-1185">Reference proteome</keyword>
<dbReference type="OrthoDB" id="10261556at2759"/>